<feature type="compositionally biased region" description="Low complexity" evidence="11">
    <location>
        <begin position="22"/>
        <end position="54"/>
    </location>
</feature>
<keyword evidence="5" id="KW-0677">Repeat</keyword>
<keyword evidence="13" id="KW-1185">Reference proteome</keyword>
<feature type="compositionally biased region" description="Polar residues" evidence="11">
    <location>
        <begin position="97"/>
        <end position="108"/>
    </location>
</feature>
<keyword evidence="6" id="KW-1133">Transmembrane helix</keyword>
<dbReference type="Gene3D" id="1.50.40.10">
    <property type="entry name" value="Mitochondrial carrier domain"/>
    <property type="match status" value="2"/>
</dbReference>
<keyword evidence="3 10" id="KW-0813">Transport</keyword>
<dbReference type="InterPro" id="IPR018108">
    <property type="entry name" value="MCP_transmembrane"/>
</dbReference>
<dbReference type="Proteomes" id="UP001530293">
    <property type="component" value="Unassembled WGS sequence"/>
</dbReference>
<evidence type="ECO:0000256" key="7">
    <source>
        <dbReference type="ARBA" id="ARBA00023128"/>
    </source>
</evidence>
<feature type="region of interest" description="Disordered" evidence="11">
    <location>
        <begin position="1"/>
        <end position="63"/>
    </location>
</feature>
<organism evidence="12 13">
    <name type="scientific">Discostella pseudostelligera</name>
    <dbReference type="NCBI Taxonomy" id="259834"/>
    <lineage>
        <taxon>Eukaryota</taxon>
        <taxon>Sar</taxon>
        <taxon>Stramenopiles</taxon>
        <taxon>Ochrophyta</taxon>
        <taxon>Bacillariophyta</taxon>
        <taxon>Coscinodiscophyceae</taxon>
        <taxon>Thalassiosirophycidae</taxon>
        <taxon>Stephanodiscales</taxon>
        <taxon>Stephanodiscaceae</taxon>
        <taxon>Discostella</taxon>
    </lineage>
</organism>
<keyword evidence="7" id="KW-0496">Mitochondrion</keyword>
<evidence type="ECO:0008006" key="14">
    <source>
        <dbReference type="Google" id="ProtNLM"/>
    </source>
</evidence>
<dbReference type="InterPro" id="IPR049563">
    <property type="entry name" value="TXTP-like"/>
</dbReference>
<comment type="subcellular location">
    <subcellularLocation>
        <location evidence="1">Mitochondrion membrane</location>
        <topology evidence="1">Multi-pass membrane protein</topology>
    </subcellularLocation>
</comment>
<evidence type="ECO:0000313" key="13">
    <source>
        <dbReference type="Proteomes" id="UP001530293"/>
    </source>
</evidence>
<dbReference type="EMBL" id="JALLBG020000265">
    <property type="protein sequence ID" value="KAL3757481.1"/>
    <property type="molecule type" value="Genomic_DNA"/>
</dbReference>
<dbReference type="PANTHER" id="PTHR45788">
    <property type="entry name" value="SUCCINATE/FUMARATE MITOCHONDRIAL TRANSPORTER-RELATED"/>
    <property type="match status" value="1"/>
</dbReference>
<dbReference type="GO" id="GO:0031966">
    <property type="term" value="C:mitochondrial membrane"/>
    <property type="evidence" value="ECO:0007669"/>
    <property type="project" value="UniProtKB-SubCell"/>
</dbReference>
<evidence type="ECO:0000313" key="12">
    <source>
        <dbReference type="EMBL" id="KAL3757481.1"/>
    </source>
</evidence>
<comment type="similarity">
    <text evidence="2 10">Belongs to the mitochondrial carrier (TC 2.A.29) family.</text>
</comment>
<accession>A0ABD3M414</accession>
<gene>
    <name evidence="12" type="ORF">ACHAWU_006688</name>
</gene>
<evidence type="ECO:0000256" key="8">
    <source>
        <dbReference type="ARBA" id="ARBA00023136"/>
    </source>
</evidence>
<feature type="repeat" description="Solcar" evidence="9">
    <location>
        <begin position="317"/>
        <end position="413"/>
    </location>
</feature>
<dbReference type="InterPro" id="IPR023395">
    <property type="entry name" value="MCP_dom_sf"/>
</dbReference>
<evidence type="ECO:0000256" key="10">
    <source>
        <dbReference type="RuleBase" id="RU000488"/>
    </source>
</evidence>
<evidence type="ECO:0000256" key="4">
    <source>
        <dbReference type="ARBA" id="ARBA00022692"/>
    </source>
</evidence>
<evidence type="ECO:0000256" key="9">
    <source>
        <dbReference type="PROSITE-ProRule" id="PRU00282"/>
    </source>
</evidence>
<dbReference type="Pfam" id="PF00153">
    <property type="entry name" value="Mito_carr"/>
    <property type="match status" value="4"/>
</dbReference>
<evidence type="ECO:0000256" key="5">
    <source>
        <dbReference type="ARBA" id="ARBA00022737"/>
    </source>
</evidence>
<dbReference type="PANTHER" id="PTHR45788:SF2">
    <property type="entry name" value="SUCCINATE_FUMARATE MITOCHONDRIAL TRANSPORTER"/>
    <property type="match status" value="1"/>
</dbReference>
<feature type="region of interest" description="Disordered" evidence="11">
    <location>
        <begin position="97"/>
        <end position="144"/>
    </location>
</feature>
<evidence type="ECO:0000256" key="11">
    <source>
        <dbReference type="SAM" id="MobiDB-lite"/>
    </source>
</evidence>
<keyword evidence="4 9" id="KW-0812">Transmembrane</keyword>
<evidence type="ECO:0000256" key="6">
    <source>
        <dbReference type="ARBA" id="ARBA00022989"/>
    </source>
</evidence>
<dbReference type="SUPFAM" id="SSF103506">
    <property type="entry name" value="Mitochondrial carrier"/>
    <property type="match status" value="1"/>
</dbReference>
<keyword evidence="8 9" id="KW-0472">Membrane</keyword>
<evidence type="ECO:0000256" key="1">
    <source>
        <dbReference type="ARBA" id="ARBA00004225"/>
    </source>
</evidence>
<comment type="caution">
    <text evidence="12">The sequence shown here is derived from an EMBL/GenBank/DDBJ whole genome shotgun (WGS) entry which is preliminary data.</text>
</comment>
<dbReference type="AlphaFoldDB" id="A0ABD3M414"/>
<evidence type="ECO:0000256" key="2">
    <source>
        <dbReference type="ARBA" id="ARBA00006375"/>
    </source>
</evidence>
<name>A0ABD3M414_9STRA</name>
<reference evidence="12 13" key="1">
    <citation type="submission" date="2024-10" db="EMBL/GenBank/DDBJ databases">
        <title>Updated reference genomes for cyclostephanoid diatoms.</title>
        <authorList>
            <person name="Roberts W.R."/>
            <person name="Alverson A.J."/>
        </authorList>
    </citation>
    <scope>NUCLEOTIDE SEQUENCE [LARGE SCALE GENOMIC DNA]</scope>
    <source>
        <strain evidence="12 13">AJA232-27</strain>
    </source>
</reference>
<feature type="repeat" description="Solcar" evidence="9">
    <location>
        <begin position="440"/>
        <end position="526"/>
    </location>
</feature>
<evidence type="ECO:0000256" key="3">
    <source>
        <dbReference type="ARBA" id="ARBA00022448"/>
    </source>
</evidence>
<proteinExistence type="inferred from homology"/>
<sequence>MTLSTNPSNSSAINADHRGQIKTSNNNNMMATSTSSTSNNNNNKDDATPSSSQPPKKKPPIQHLLAGGTAGFVESSICHPLDTIKTRMQLRRQNTLKGRALGSSSMSSMRDVAGKGSGGALHRTTSAAASTASGGGEGAIATTTTTTKVKVPSAVPPNTTVRVKPTIASSGTTTTSTAAAMTARSIPNVLHDVGWQQRIVPLSTTPVVATTTTSTAASAAAAAATTTTGGNTVVAPLGPFGTARRIIQREGPLALYKGLTAVYTGIIPKMAIRFVSFEYYRDVLGDWSNRYYNSSSSSTTSSSSGAAAPLTNKAPPPSQTVTFIAGLLSGLTEAILVVTPAEVCKIRMQSQYHSLMDPSQRTHAKYKNVLQTAMLVVKEEGVSALYKGVVPTMLRQGCNQAVNFTAYNWSKKQVLAWKTKREEEKMGGSTGKAVELDHWQSLLLGGLSGGMGPLANNPLDVVKTRMQKQVIIPGKEPKYKSLLQSCIVIAKEEGTPALWKGITPRLMRIMPGQAITFMTYEAVSSRMEKYGLF</sequence>
<feature type="repeat" description="Solcar" evidence="9">
    <location>
        <begin position="207"/>
        <end position="283"/>
    </location>
</feature>
<protein>
    <recommendedName>
        <fullName evidence="14">Mitochondrial carrier</fullName>
    </recommendedName>
</protein>
<dbReference type="PROSITE" id="PS50920">
    <property type="entry name" value="SOLCAR"/>
    <property type="match status" value="3"/>
</dbReference>
<feature type="compositionally biased region" description="Polar residues" evidence="11">
    <location>
        <begin position="1"/>
        <end position="13"/>
    </location>
</feature>